<sequence length="166" mass="16598">MFFAKKNRFVCASIAAVVLASSAPASFAATATSSLTISASVVAACTVVGSAIAFGAYTQTVVNQSGSITVLCTNGTTYNVGLDAGTGSGSSVTTRKMSATGGGTLNYALYRDSGRTNNWGSTIGTDTQAGTGTGLLQTLTVYGQIPASQTPLAGAYSDTVTVTLTY</sequence>
<feature type="chain" id="PRO_5011913891" evidence="1">
    <location>
        <begin position="29"/>
        <end position="166"/>
    </location>
</feature>
<dbReference type="EMBL" id="NJGU01000003">
    <property type="protein sequence ID" value="OWY30155.1"/>
    <property type="molecule type" value="Genomic_DNA"/>
</dbReference>
<evidence type="ECO:0000259" key="2">
    <source>
        <dbReference type="Pfam" id="PF05229"/>
    </source>
</evidence>
<evidence type="ECO:0000313" key="4">
    <source>
        <dbReference type="EMBL" id="OWY30155.1"/>
    </source>
</evidence>
<dbReference type="EMBL" id="NJGU01000007">
    <property type="protein sequence ID" value="OWY28610.1"/>
    <property type="molecule type" value="Genomic_DNA"/>
</dbReference>
<dbReference type="OrthoDB" id="6505076at2"/>
<dbReference type="AlphaFoldDB" id="A0A246WQH5"/>
<dbReference type="RefSeq" id="WP_079214233.1">
    <property type="nucleotide sequence ID" value="NZ_CP018845.1"/>
</dbReference>
<keyword evidence="1" id="KW-0732">Signal</keyword>
<organism evidence="3 5">
    <name type="scientific">Herbaspirillum robiniae</name>
    <dbReference type="NCBI Taxonomy" id="2014887"/>
    <lineage>
        <taxon>Bacteria</taxon>
        <taxon>Pseudomonadati</taxon>
        <taxon>Pseudomonadota</taxon>
        <taxon>Betaproteobacteria</taxon>
        <taxon>Burkholderiales</taxon>
        <taxon>Oxalobacteraceae</taxon>
        <taxon>Herbaspirillum</taxon>
    </lineage>
</organism>
<name>A0A246WQH5_9BURK</name>
<reference evidence="3 5" key="1">
    <citation type="submission" date="2017-06" db="EMBL/GenBank/DDBJ databases">
        <title>Herbaspirillum phytohormonus sp. nov., isolated from the root nodule of Robinia pseudoacacia in lead-zinc mine.</title>
        <authorList>
            <person name="Fan M."/>
            <person name="Lin Y."/>
        </authorList>
    </citation>
    <scope>NUCLEOTIDE SEQUENCE [LARGE SCALE GENOMIC DNA]</scope>
    <source>
        <strain evidence="3 5">HZ10</strain>
    </source>
</reference>
<proteinExistence type="predicted"/>
<dbReference type="PANTHER" id="PTHR37089">
    <property type="entry name" value="PROTEIN U-RELATED"/>
    <property type="match status" value="1"/>
</dbReference>
<comment type="caution">
    <text evidence="3">The sequence shown here is derived from an EMBL/GenBank/DDBJ whole genome shotgun (WGS) entry which is preliminary data.</text>
</comment>
<dbReference type="Pfam" id="PF05229">
    <property type="entry name" value="SCPU"/>
    <property type="match status" value="1"/>
</dbReference>
<gene>
    <name evidence="4" type="ORF">CEJ42_05990</name>
    <name evidence="3" type="ORF">CEJ42_15060</name>
</gene>
<dbReference type="SMART" id="SM00972">
    <property type="entry name" value="SCPU"/>
    <property type="match status" value="1"/>
</dbReference>
<dbReference type="PANTHER" id="PTHR37089:SF4">
    <property type="entry name" value="EXPORTED PROTEIN"/>
    <property type="match status" value="1"/>
</dbReference>
<keyword evidence="3" id="KW-0946">Virion</keyword>
<dbReference type="Proteomes" id="UP000197596">
    <property type="component" value="Unassembled WGS sequence"/>
</dbReference>
<evidence type="ECO:0000313" key="5">
    <source>
        <dbReference type="Proteomes" id="UP000197596"/>
    </source>
</evidence>
<dbReference type="InterPro" id="IPR053167">
    <property type="entry name" value="Spore_coat_component"/>
</dbReference>
<evidence type="ECO:0000313" key="3">
    <source>
        <dbReference type="EMBL" id="OWY28610.1"/>
    </source>
</evidence>
<accession>A0A246WQH5</accession>
<feature type="signal peptide" evidence="1">
    <location>
        <begin position="1"/>
        <end position="28"/>
    </location>
</feature>
<feature type="domain" description="Spore coat protein U/FanG" evidence="2">
    <location>
        <begin position="32"/>
        <end position="163"/>
    </location>
</feature>
<evidence type="ECO:0000256" key="1">
    <source>
        <dbReference type="SAM" id="SignalP"/>
    </source>
</evidence>
<protein>
    <submittedName>
        <fullName evidence="3">Spore coat protein</fullName>
    </submittedName>
</protein>
<keyword evidence="3" id="KW-0167">Capsid protein</keyword>
<dbReference type="InterPro" id="IPR007893">
    <property type="entry name" value="Spore_coat_U/FanG"/>
</dbReference>